<gene>
    <name evidence="2" type="ORF">BHE90_017056</name>
</gene>
<reference evidence="2 3" key="1">
    <citation type="submission" date="2017-06" db="EMBL/GenBank/DDBJ databases">
        <title>Comparative genomic analysis of Ambrosia Fusariam Clade fungi.</title>
        <authorList>
            <person name="Stajich J.E."/>
            <person name="Carrillo J."/>
            <person name="Kijimoto T."/>
            <person name="Eskalen A."/>
            <person name="O'Donnell K."/>
            <person name="Kasson M."/>
        </authorList>
    </citation>
    <scope>NUCLEOTIDE SEQUENCE [LARGE SCALE GENOMIC DNA]</scope>
    <source>
        <strain evidence="2 3">UCR1854</strain>
    </source>
</reference>
<feature type="compositionally biased region" description="Basic and acidic residues" evidence="1">
    <location>
        <begin position="88"/>
        <end position="107"/>
    </location>
</feature>
<feature type="region of interest" description="Disordered" evidence="1">
    <location>
        <begin position="85"/>
        <end position="127"/>
    </location>
</feature>
<dbReference type="AlphaFoldDB" id="A0A430KYM8"/>
<evidence type="ECO:0000313" key="2">
    <source>
        <dbReference type="EMBL" id="RTE68569.1"/>
    </source>
</evidence>
<keyword evidence="3" id="KW-1185">Reference proteome</keyword>
<protein>
    <submittedName>
        <fullName evidence="2">Uncharacterized protein</fullName>
    </submittedName>
</protein>
<comment type="caution">
    <text evidence="2">The sequence shown here is derived from an EMBL/GenBank/DDBJ whole genome shotgun (WGS) entry which is preliminary data.</text>
</comment>
<accession>A0A430KYM8</accession>
<evidence type="ECO:0000256" key="1">
    <source>
        <dbReference type="SAM" id="MobiDB-lite"/>
    </source>
</evidence>
<sequence length="184" mass="20547">MSGWRGGMPTISVFQKLGECSFLPSLEEAAQELAESEPDPLLVKVDFVHAFFGHCRLSIDQSKPVVDSAIVMQQLAAAESLNDEMDGLESHQRQQRQKDPSPGRTPKDPPSGRAPKDQGHKRLKQGTMRHVDLLNLQGSMVCYDSLLSDLEGQQRLVAEDAVIHVKIKRRRSIAPIQSQTPQRW</sequence>
<evidence type="ECO:0000313" key="3">
    <source>
        <dbReference type="Proteomes" id="UP000287124"/>
    </source>
</evidence>
<name>A0A430KYM8_9HYPO</name>
<proteinExistence type="predicted"/>
<dbReference type="EMBL" id="MIKF01000788">
    <property type="protein sequence ID" value="RTE68569.1"/>
    <property type="molecule type" value="Genomic_DNA"/>
</dbReference>
<dbReference type="Proteomes" id="UP000287124">
    <property type="component" value="Unassembled WGS sequence"/>
</dbReference>
<organism evidence="2 3">
    <name type="scientific">Fusarium euwallaceae</name>
    <dbReference type="NCBI Taxonomy" id="1147111"/>
    <lineage>
        <taxon>Eukaryota</taxon>
        <taxon>Fungi</taxon>
        <taxon>Dikarya</taxon>
        <taxon>Ascomycota</taxon>
        <taxon>Pezizomycotina</taxon>
        <taxon>Sordariomycetes</taxon>
        <taxon>Hypocreomycetidae</taxon>
        <taxon>Hypocreales</taxon>
        <taxon>Nectriaceae</taxon>
        <taxon>Fusarium</taxon>
        <taxon>Fusarium solani species complex</taxon>
    </lineage>
</organism>